<keyword evidence="1" id="KW-1185">Reference proteome</keyword>
<sequence>MNQSGRSHHRPDQEANQRRVEHVCVLHHPASSPLIDIYQPTACAYAMFIQRRQPANKKQTPALPTPQNCSTS</sequence>
<reference evidence="2" key="1">
    <citation type="submission" date="2022-11" db="UniProtKB">
        <authorList>
            <consortium name="WormBaseParasite"/>
        </authorList>
    </citation>
    <scope>IDENTIFICATION</scope>
</reference>
<name>A0A915D600_9BILA</name>
<protein>
    <submittedName>
        <fullName evidence="2">Uncharacterized protein</fullName>
    </submittedName>
</protein>
<dbReference type="WBParaSite" id="jg15759">
    <property type="protein sequence ID" value="jg15759"/>
    <property type="gene ID" value="jg15759"/>
</dbReference>
<organism evidence="1 2">
    <name type="scientific">Ditylenchus dipsaci</name>
    <dbReference type="NCBI Taxonomy" id="166011"/>
    <lineage>
        <taxon>Eukaryota</taxon>
        <taxon>Metazoa</taxon>
        <taxon>Ecdysozoa</taxon>
        <taxon>Nematoda</taxon>
        <taxon>Chromadorea</taxon>
        <taxon>Rhabditida</taxon>
        <taxon>Tylenchina</taxon>
        <taxon>Tylenchomorpha</taxon>
        <taxon>Sphaerularioidea</taxon>
        <taxon>Anguinidae</taxon>
        <taxon>Anguininae</taxon>
        <taxon>Ditylenchus</taxon>
    </lineage>
</organism>
<accession>A0A915D600</accession>
<dbReference type="Proteomes" id="UP000887574">
    <property type="component" value="Unplaced"/>
</dbReference>
<proteinExistence type="predicted"/>
<evidence type="ECO:0000313" key="1">
    <source>
        <dbReference type="Proteomes" id="UP000887574"/>
    </source>
</evidence>
<dbReference type="AlphaFoldDB" id="A0A915D600"/>
<evidence type="ECO:0000313" key="2">
    <source>
        <dbReference type="WBParaSite" id="jg15759"/>
    </source>
</evidence>